<dbReference type="VEuPathDB" id="FungiDB:FUN_017204"/>
<dbReference type="EMBL" id="LLXJ01005313">
    <property type="protein sequence ID" value="PKB94970.1"/>
    <property type="molecule type" value="Genomic_DNA"/>
</dbReference>
<reference evidence="2 3" key="3">
    <citation type="submission" date="2017-10" db="EMBL/GenBank/DDBJ databases">
        <title>Extensive intraspecific genome diversity in a model arbuscular mycorrhizal fungus.</title>
        <authorList>
            <person name="Chen E.C.H."/>
            <person name="Morin E."/>
            <person name="Baudet D."/>
            <person name="Noel J."/>
            <person name="Ndikumana S."/>
            <person name="Charron P."/>
            <person name="St-Onge C."/>
            <person name="Giorgi J."/>
            <person name="Grigoriev I.V."/>
            <person name="Roux C."/>
            <person name="Martin F.M."/>
            <person name="Corradi N."/>
        </authorList>
    </citation>
    <scope>NUCLEOTIDE SEQUENCE [LARGE SCALE GENOMIC DNA]</scope>
    <source>
        <strain evidence="2 3">A1</strain>
    </source>
</reference>
<dbReference type="Proteomes" id="UP000232688">
    <property type="component" value="Unassembled WGS sequence"/>
</dbReference>
<gene>
    <name evidence="2" type="ORF">RhiirA1_430114</name>
    <name evidence="1" type="ORF">RhiirA5_368128</name>
</gene>
<comment type="caution">
    <text evidence="2">The sequence shown here is derived from an EMBL/GenBank/DDBJ whole genome shotgun (WGS) entry which is preliminary data.</text>
</comment>
<organism evidence="2 3">
    <name type="scientific">Rhizophagus irregularis</name>
    <dbReference type="NCBI Taxonomy" id="588596"/>
    <lineage>
        <taxon>Eukaryota</taxon>
        <taxon>Fungi</taxon>
        <taxon>Fungi incertae sedis</taxon>
        <taxon>Mucoromycota</taxon>
        <taxon>Glomeromycotina</taxon>
        <taxon>Glomeromycetes</taxon>
        <taxon>Glomerales</taxon>
        <taxon>Glomeraceae</taxon>
        <taxon>Rhizophagus</taxon>
    </lineage>
</organism>
<name>A0A2N0QQN7_9GLOM</name>
<reference evidence="2 3" key="4">
    <citation type="submission" date="2017-10" db="EMBL/GenBank/DDBJ databases">
        <title>Genome analyses suggest a sexual origin of heterokaryosis in a supposedly ancient asexual fungus.</title>
        <authorList>
            <person name="Corradi N."/>
            <person name="Sedzielewska K."/>
            <person name="Noel J."/>
            <person name="Charron P."/>
            <person name="Farinelli L."/>
            <person name="Marton T."/>
            <person name="Kruger M."/>
            <person name="Pelin A."/>
            <person name="Brachmann A."/>
            <person name="Corradi N."/>
        </authorList>
    </citation>
    <scope>NUCLEOTIDE SEQUENCE [LARGE SCALE GENOMIC DNA]</scope>
    <source>
        <strain evidence="2 3">A1</strain>
    </source>
</reference>
<evidence type="ECO:0000313" key="3">
    <source>
        <dbReference type="Proteomes" id="UP000232688"/>
    </source>
</evidence>
<accession>A0A2N0QQN7</accession>
<dbReference type="EMBL" id="LLXH01004297">
    <property type="protein sequence ID" value="PKC53378.1"/>
    <property type="molecule type" value="Genomic_DNA"/>
</dbReference>
<dbReference type="InterPro" id="IPR013761">
    <property type="entry name" value="SAM/pointed_sf"/>
</dbReference>
<proteinExistence type="predicted"/>
<evidence type="ECO:0000313" key="1">
    <source>
        <dbReference type="EMBL" id="PKB94970.1"/>
    </source>
</evidence>
<dbReference type="Gene3D" id="1.10.150.50">
    <property type="entry name" value="Transcription Factor, Ets-1"/>
    <property type="match status" value="1"/>
</dbReference>
<dbReference type="VEuPathDB" id="FungiDB:RhiirA1_430114"/>
<protein>
    <recommendedName>
        <fullName evidence="5">SAM domain-containing protein</fullName>
    </recommendedName>
</protein>
<reference evidence="1 4" key="2">
    <citation type="submission" date="2017-09" db="EMBL/GenBank/DDBJ databases">
        <title>Extensive intraspecific genome diversity in a model arbuscular mycorrhizal fungus.</title>
        <authorList>
            <person name="Chen E.C."/>
            <person name="Morin E."/>
            <person name="Beaudet D."/>
            <person name="Noel J."/>
            <person name="Ndikumana S."/>
            <person name="Charron P."/>
            <person name="St-Onge C."/>
            <person name="Giorgi J."/>
            <person name="Grigoriev I.V."/>
            <person name="Roux C."/>
            <person name="Martin F.M."/>
            <person name="Corradi N."/>
        </authorList>
    </citation>
    <scope>NUCLEOTIDE SEQUENCE [LARGE SCALE GENOMIC DNA]</scope>
    <source>
        <strain evidence="1 4">A5</strain>
    </source>
</reference>
<dbReference type="VEuPathDB" id="FungiDB:RhiirFUN_025150"/>
<dbReference type="Proteomes" id="UP000232722">
    <property type="component" value="Unassembled WGS sequence"/>
</dbReference>
<dbReference type="AlphaFoldDB" id="A0A2N0QQN7"/>
<evidence type="ECO:0000313" key="4">
    <source>
        <dbReference type="Proteomes" id="UP000232722"/>
    </source>
</evidence>
<sequence length="163" mass="18709">MSLPSVDDIKKGWKRDDIITFLQIEGLNLDLDKEDIGIIRNKKVSGKDFLSLTTEKLENYGLQPGPASRIAELVKEINGEQVESKNIYFQYYDSIVIPESYNSWTNFRDLEGFIINYVFVIGKKKVDLTSKKDFIELVKQNRISVRNSVKILDVNGYGSHTEL</sequence>
<evidence type="ECO:0008006" key="5">
    <source>
        <dbReference type="Google" id="ProtNLM"/>
    </source>
</evidence>
<reference evidence="1 4" key="1">
    <citation type="submission" date="2016-04" db="EMBL/GenBank/DDBJ databases">
        <title>Genome analyses suggest a sexual origin of heterokaryosis in a supposedly ancient asexual fungus.</title>
        <authorList>
            <person name="Ropars J."/>
            <person name="Sedzielewska K."/>
            <person name="Noel J."/>
            <person name="Charron P."/>
            <person name="Farinelli L."/>
            <person name="Marton T."/>
            <person name="Kruger M."/>
            <person name="Pelin A."/>
            <person name="Brachmann A."/>
            <person name="Corradi N."/>
        </authorList>
    </citation>
    <scope>NUCLEOTIDE SEQUENCE [LARGE SCALE GENOMIC DNA]</scope>
    <source>
        <strain evidence="1 4">A5</strain>
    </source>
</reference>
<evidence type="ECO:0000313" key="2">
    <source>
        <dbReference type="EMBL" id="PKC53378.1"/>
    </source>
</evidence>